<dbReference type="Proteomes" id="UP000017973">
    <property type="component" value="Unassembled WGS sequence"/>
</dbReference>
<sequence length="150" mass="17170">MKQARALLAEAQCLHALVTDDERLRNEFPRQSGIIANTFRDYEDEFRKRWHSLKPARTERRTDVAGMMPRAYSVDYGSRERLLCARYLSIAQDLRNATRTLNGAVRYENAGSIEVKRAEIRDAVRKLSGLIRDGVAGQSDEQMRAVESLI</sequence>
<reference evidence="1 2" key="1">
    <citation type="journal article" date="2014" name="Genome Announc.">
        <title>Draft Genome Sequence of Brevibacillus panacihumi Strain W25, a Halotolerant Hydrocarbon-Degrading Bacterium.</title>
        <authorList>
            <person name="Wang X."/>
            <person name="Jin D."/>
            <person name="Zhou L."/>
            <person name="Wu L."/>
            <person name="An W."/>
            <person name="Chen Y."/>
            <person name="Zhao L."/>
        </authorList>
    </citation>
    <scope>NUCLEOTIDE SEQUENCE [LARGE SCALE GENOMIC DNA]</scope>
    <source>
        <strain evidence="1 2">W25</strain>
    </source>
</reference>
<evidence type="ECO:0000313" key="1">
    <source>
        <dbReference type="EMBL" id="EST55687.1"/>
    </source>
</evidence>
<dbReference type="EMBL" id="AYJU01000003">
    <property type="protein sequence ID" value="EST55687.1"/>
    <property type="molecule type" value="Genomic_DNA"/>
</dbReference>
<organism evidence="1 2">
    <name type="scientific">Brevibacillus panacihumi W25</name>
    <dbReference type="NCBI Taxonomy" id="1408254"/>
    <lineage>
        <taxon>Bacteria</taxon>
        <taxon>Bacillati</taxon>
        <taxon>Bacillota</taxon>
        <taxon>Bacilli</taxon>
        <taxon>Bacillales</taxon>
        <taxon>Paenibacillaceae</taxon>
        <taxon>Brevibacillus</taxon>
    </lineage>
</organism>
<dbReference type="AlphaFoldDB" id="V6MBT2"/>
<dbReference type="STRING" id="1408254.T458_06935"/>
<evidence type="ECO:0000313" key="2">
    <source>
        <dbReference type="Proteomes" id="UP000017973"/>
    </source>
</evidence>
<gene>
    <name evidence="1" type="ORF">T458_06935</name>
</gene>
<proteinExistence type="predicted"/>
<dbReference type="OrthoDB" id="10001904at2"/>
<name>V6MBT2_9BACL</name>
<keyword evidence="2" id="KW-1185">Reference proteome</keyword>
<accession>V6MBT2</accession>
<comment type="caution">
    <text evidence="1">The sequence shown here is derived from an EMBL/GenBank/DDBJ whole genome shotgun (WGS) entry which is preliminary data.</text>
</comment>
<protein>
    <submittedName>
        <fullName evidence="1">Uncharacterized protein</fullName>
    </submittedName>
</protein>
<dbReference type="RefSeq" id="WP_023555409.1">
    <property type="nucleotide sequence ID" value="NZ_KI629787.1"/>
</dbReference>
<dbReference type="HOGENOM" id="CLU_1737066_0_0_9"/>